<dbReference type="PANTHER" id="PTHR36681">
    <property type="entry name" value="NUCLEAR GTPASE, GERMINAL CENTER-ASSOCIATED, TANDEM DUPLICATE 3"/>
    <property type="match status" value="1"/>
</dbReference>
<evidence type="ECO:0000259" key="3">
    <source>
        <dbReference type="Pfam" id="PF24564"/>
    </source>
</evidence>
<feature type="region of interest" description="Disordered" evidence="1">
    <location>
        <begin position="285"/>
        <end position="304"/>
    </location>
</feature>
<feature type="compositionally biased region" description="Basic and acidic residues" evidence="1">
    <location>
        <begin position="745"/>
        <end position="770"/>
    </location>
</feature>
<dbReference type="Gene3D" id="3.40.50.300">
    <property type="entry name" value="P-loop containing nucleotide triphosphate hydrolases"/>
    <property type="match status" value="1"/>
</dbReference>
<feature type="compositionally biased region" description="Acidic residues" evidence="1">
    <location>
        <begin position="1270"/>
        <end position="1281"/>
    </location>
</feature>
<feature type="domain" description="Dynamin N-terminal" evidence="2">
    <location>
        <begin position="844"/>
        <end position="1102"/>
    </location>
</feature>
<dbReference type="STRING" id="180088.A0A1J8Q7I6"/>
<dbReference type="Pfam" id="PF00350">
    <property type="entry name" value="Dynamin_N"/>
    <property type="match status" value="1"/>
</dbReference>
<feature type="region of interest" description="Disordered" evidence="1">
    <location>
        <begin position="696"/>
        <end position="772"/>
    </location>
</feature>
<name>A0A1J8Q7I6_9AGAM</name>
<dbReference type="InterPro" id="IPR056024">
    <property type="entry name" value="DUF7605"/>
</dbReference>
<feature type="region of interest" description="Disordered" evidence="1">
    <location>
        <begin position="251"/>
        <end position="279"/>
    </location>
</feature>
<evidence type="ECO:0000259" key="2">
    <source>
        <dbReference type="Pfam" id="PF00350"/>
    </source>
</evidence>
<evidence type="ECO:0000313" key="4">
    <source>
        <dbReference type="EMBL" id="OJA17005.1"/>
    </source>
</evidence>
<sequence>MDKLSKDHYIQAYLERQKAYVHSYTSEALELRQPPTTSHGTPTGVRHQDAKIPNFGFNTPVLLPRVTEPVISPSTDRHHAKAMQKARKAHDAGTARNENKGSERASLNAIQYDSSKRKRKKGVIPSGSGDEREARLSERRARKRVKRAIVKPDTKITAYISPASNERVNKKVPRKKGKKHSGIEGLALLHGLSATNVGKNRLTLKPLASLGVFNKGKSSTKTGVCNAKKSGQTLFSELAFLGETTKQCETTNYRKDKKSTRSTRHAATSALPRGTPAMSETWDIELQSERPSSDSSPSDQHIAGSLTLDPRMASWHDQELPSKGQAMHSALITTPVKETPHDCPNEGILLPAPASAVATIYDLDCDSSIHPSQSASQIGLKHSKSVEELLASQYFGTHANHDVQCIPPMLDQQPQQVECQGVVQHYADNSSGAMSNRGPCDTYTPSVSLPHYTSTNTMHDPAALNFMDDSSPLRIHSILQEQFLPLSDNLVPDYRSFSVIQSSYSAGRYTPDECPTSFFEGDVNPNRCNLEGHDQVFLEPPDLINSLSFYSLEQVYSSDGPHDISEIDMGVPDEAAEGVSQLFEYAQDMGNCEHSGVVLKPSPSYQGSSVSRSYTTEAYDDTLRPFLQGRAMLLGISPYVPLRDTERMSLGNARSESKKGAKESRMESASPLCNVYDQYSGKFIKPEPVDLLEVPFSKPTPQGAKNTSTDLNIKPEPIVKSEPNDPGPSIDKTGQCTPSSAPDVKNVKVDPENKRIPSSTRDVKNAKSEELQQQSVIEPSLYRRYDSVDDIAYTPESALHEGLGMVKTLKAGIDKLELGSKLRKDVWLREIDSLLGQGSPTTTIAVCGATGAGKSSILNAILDDNIVPTSGMRACTAVVTEIAHHAAPTIDADVSFLSEAEWRAELTVLLDDLVDEGGNLKRTTDLRSDAGVAWHKVHAIYPSIAQEQLVHMTVDQILARDQNIARVLGTTKKISAKNSTIFAEEIAKYIDSKDQKRGSKKDKKDKTKAADKSLVSMFSKDKDKNAKKKDDGPALWPLIRQVNVRCNAQALSTGAILVDLPGVADANAARNSIAKDYMKKCNCVWILAPITRAVDDKTARDLLGEAFKLQLMMGKFFLSLSRSLLSMTFPFLNQMESECYDAHTITFIASKCDDISCSEVIPALGLEDDPELEEIESRIEQYKEETDELKEKKVDATSWITTIDKQLKQVRASLSEYEQHKTALENGETFTPRLTAEAHQKQSAGKKRKNTRKDKSRSPKRHKSSNSGDNSDEDDFEVEADLYDHSSDDMDVDEEYDESDNGQESDEEEQEQEEEEQEEGEGEQDAQDDSSDDEPEEVTVEALQAKIDDAKEAIKVGREQLNEARKARKDAMDALSNLKKKETKAQRDKNAFCSLKRSEFSRDVLKEDFRVGLKDLDDAAAEERNPDSYDPTQNLRNYDEIDLPVFTCSSRDYVRIKGQVKGDGDPSCFSNPEDTGIPALQKWCHQLTISVRAFVDGIGDVTDADREALRDKWESTPQGGQNLYNGYDGEVMPYRGSSEDPLFSHNFRGLGLNGLFTMNNDSSLKVDARGEPIGVTPRLAKEFSAHIEKCVSDLQGLFRDGLEDKCQVGATNAAEGAVQHVDEFAASMHWGTYRATLRRHGTWRRDLNVELLTPFTRNIASSWSTLFESDLFAPLSTASMLCVNKLLADVEASAAAGLKDYAHAQSSRSQEESRLALGKTVEVVKEALGNEQKEVSRCLAPHVQNELAGGYNLAMEECGRGSVARQKAVFHNYVDTHKHDIFDGGAEVLMGRLSAAAENIGKALSESLRELAEKVEVSLSVLWESTGDAPDQVRARSRIIQSVSQILDQLTMWSTAAERVSTTP</sequence>
<dbReference type="Proteomes" id="UP000183567">
    <property type="component" value="Unassembled WGS sequence"/>
</dbReference>
<proteinExistence type="predicted"/>
<reference evidence="4 5" key="1">
    <citation type="submission" date="2016-03" db="EMBL/GenBank/DDBJ databases">
        <title>Comparative genomics of the ectomycorrhizal sister species Rhizopogon vinicolor and Rhizopogon vesiculosus (Basidiomycota: Boletales) reveals a divergence of the mating type B locus.</title>
        <authorList>
            <person name="Mujic A.B."/>
            <person name="Kuo A."/>
            <person name="Tritt A."/>
            <person name="Lipzen A."/>
            <person name="Chen C."/>
            <person name="Johnson J."/>
            <person name="Sharma A."/>
            <person name="Barry K."/>
            <person name="Grigoriev I.V."/>
            <person name="Spatafora J.W."/>
        </authorList>
    </citation>
    <scope>NUCLEOTIDE SEQUENCE [LARGE SCALE GENOMIC DNA]</scope>
    <source>
        <strain evidence="4 5">AM-OR11-056</strain>
    </source>
</reference>
<dbReference type="PANTHER" id="PTHR36681:SF3">
    <property type="entry name" value="NUCLEAR GTPASE, GERMINAL CENTER-ASSOCIATED, TANDEM DUPLICATE 3"/>
    <property type="match status" value="1"/>
</dbReference>
<dbReference type="SUPFAM" id="SSF52540">
    <property type="entry name" value="P-loop containing nucleoside triphosphate hydrolases"/>
    <property type="match status" value="1"/>
</dbReference>
<feature type="region of interest" description="Disordered" evidence="1">
    <location>
        <begin position="71"/>
        <end position="145"/>
    </location>
</feature>
<feature type="region of interest" description="Disordered" evidence="1">
    <location>
        <begin position="1223"/>
        <end position="1352"/>
    </location>
</feature>
<evidence type="ECO:0000256" key="1">
    <source>
        <dbReference type="SAM" id="MobiDB-lite"/>
    </source>
</evidence>
<keyword evidence="5" id="KW-1185">Reference proteome</keyword>
<dbReference type="InterPro" id="IPR045063">
    <property type="entry name" value="Dynamin_N"/>
</dbReference>
<feature type="region of interest" description="Disordered" evidence="1">
    <location>
        <begin position="647"/>
        <end position="668"/>
    </location>
</feature>
<organism evidence="4 5">
    <name type="scientific">Rhizopogon vesiculosus</name>
    <dbReference type="NCBI Taxonomy" id="180088"/>
    <lineage>
        <taxon>Eukaryota</taxon>
        <taxon>Fungi</taxon>
        <taxon>Dikarya</taxon>
        <taxon>Basidiomycota</taxon>
        <taxon>Agaricomycotina</taxon>
        <taxon>Agaricomycetes</taxon>
        <taxon>Agaricomycetidae</taxon>
        <taxon>Boletales</taxon>
        <taxon>Suillineae</taxon>
        <taxon>Rhizopogonaceae</taxon>
        <taxon>Rhizopogon</taxon>
    </lineage>
</organism>
<feature type="compositionally biased region" description="Basic and acidic residues" evidence="1">
    <location>
        <begin position="89"/>
        <end position="103"/>
    </location>
</feature>
<feature type="compositionally biased region" description="Basic residues" evidence="1">
    <location>
        <begin position="1244"/>
        <end position="1264"/>
    </location>
</feature>
<accession>A0A1J8Q7I6</accession>
<protein>
    <submittedName>
        <fullName evidence="4">Uncharacterized protein</fullName>
    </submittedName>
</protein>
<feature type="region of interest" description="Disordered" evidence="1">
    <location>
        <begin position="33"/>
        <end position="52"/>
    </location>
</feature>
<evidence type="ECO:0000313" key="5">
    <source>
        <dbReference type="Proteomes" id="UP000183567"/>
    </source>
</evidence>
<feature type="compositionally biased region" description="Basic residues" evidence="1">
    <location>
        <begin position="78"/>
        <end position="88"/>
    </location>
</feature>
<feature type="compositionally biased region" description="Acidic residues" evidence="1">
    <location>
        <begin position="1289"/>
        <end position="1339"/>
    </location>
</feature>
<feature type="compositionally biased region" description="Basic residues" evidence="1">
    <location>
        <begin position="255"/>
        <end position="264"/>
    </location>
</feature>
<dbReference type="OrthoDB" id="3598281at2759"/>
<feature type="compositionally biased region" description="Basic and acidic residues" evidence="1">
    <location>
        <begin position="655"/>
        <end position="666"/>
    </location>
</feature>
<dbReference type="InterPro" id="IPR027417">
    <property type="entry name" value="P-loop_NTPase"/>
</dbReference>
<comment type="caution">
    <text evidence="4">The sequence shown here is derived from an EMBL/GenBank/DDBJ whole genome shotgun (WGS) entry which is preliminary data.</text>
</comment>
<dbReference type="Pfam" id="PF24564">
    <property type="entry name" value="DUF7605"/>
    <property type="match status" value="1"/>
</dbReference>
<gene>
    <name evidence="4" type="ORF">AZE42_00588</name>
</gene>
<feature type="compositionally biased region" description="Basic and acidic residues" evidence="1">
    <location>
        <begin position="129"/>
        <end position="139"/>
    </location>
</feature>
<feature type="domain" description="DUF7605" evidence="3">
    <location>
        <begin position="1616"/>
        <end position="1777"/>
    </location>
</feature>
<feature type="compositionally biased region" description="Polar residues" evidence="1">
    <location>
        <begin position="699"/>
        <end position="711"/>
    </location>
</feature>
<dbReference type="EMBL" id="LVVM01002220">
    <property type="protein sequence ID" value="OJA17005.1"/>
    <property type="molecule type" value="Genomic_DNA"/>
</dbReference>